<accession>A0ABV4XCQ4</accession>
<evidence type="ECO:0000313" key="2">
    <source>
        <dbReference type="Proteomes" id="UP001576774"/>
    </source>
</evidence>
<keyword evidence="2" id="KW-1185">Reference proteome</keyword>
<reference evidence="1 2" key="1">
    <citation type="submission" date="2024-09" db="EMBL/GenBank/DDBJ databases">
        <title>Floridaenema gen nov. (Aerosakkonemataceae, Aerosakkonematales ord. nov., Cyanobacteria) from benthic tropical and subtropical fresh waters, with the description of four new species.</title>
        <authorList>
            <person name="Moretto J.A."/>
            <person name="Berthold D.E."/>
            <person name="Lefler F.W."/>
            <person name="Huang I.-S."/>
            <person name="Laughinghouse H. IV."/>
        </authorList>
    </citation>
    <scope>NUCLEOTIDE SEQUENCE [LARGE SCALE GENOMIC DNA]</scope>
    <source>
        <strain evidence="1 2">BLCC-F46</strain>
    </source>
</reference>
<proteinExistence type="predicted"/>
<evidence type="ECO:0000313" key="1">
    <source>
        <dbReference type="EMBL" id="MFB2880584.1"/>
    </source>
</evidence>
<protein>
    <submittedName>
        <fullName evidence="1">Uncharacterized protein</fullName>
    </submittedName>
</protein>
<comment type="caution">
    <text evidence="1">The sequence shown here is derived from an EMBL/GenBank/DDBJ whole genome shotgun (WGS) entry which is preliminary data.</text>
</comment>
<dbReference type="EMBL" id="JBHFNQ010000206">
    <property type="protein sequence ID" value="MFB2880584.1"/>
    <property type="molecule type" value="Genomic_DNA"/>
</dbReference>
<gene>
    <name evidence="1" type="ORF">ACE1CC_27360</name>
</gene>
<dbReference type="Proteomes" id="UP001576774">
    <property type="component" value="Unassembled WGS sequence"/>
</dbReference>
<name>A0ABV4XCQ4_9CYAN</name>
<sequence>MADLDPSQNYHFQTVMIFPAKGFRNGDTATRRYRERLKNVLVKYVPIQSLNNLDLNNLVLVANFLYLVNSLIH</sequence>
<organism evidence="1 2">
    <name type="scientific">Floridaenema aerugineum BLCC-F46</name>
    <dbReference type="NCBI Taxonomy" id="3153654"/>
    <lineage>
        <taxon>Bacteria</taxon>
        <taxon>Bacillati</taxon>
        <taxon>Cyanobacteriota</taxon>
        <taxon>Cyanophyceae</taxon>
        <taxon>Oscillatoriophycideae</taxon>
        <taxon>Aerosakkonematales</taxon>
        <taxon>Aerosakkonemataceae</taxon>
        <taxon>Floridanema</taxon>
        <taxon>Floridanema aerugineum</taxon>
    </lineage>
</organism>